<dbReference type="AlphaFoldDB" id="A0A1F6CDZ8"/>
<dbReference type="Proteomes" id="UP000178606">
    <property type="component" value="Unassembled WGS sequence"/>
</dbReference>
<dbReference type="InterPro" id="IPR004365">
    <property type="entry name" value="NA-bd_OB_tRNA"/>
</dbReference>
<evidence type="ECO:0000259" key="9">
    <source>
        <dbReference type="SMART" id="SM00481"/>
    </source>
</evidence>
<dbReference type="InterPro" id="IPR003141">
    <property type="entry name" value="Pol/His_phosphatase_N"/>
</dbReference>
<proteinExistence type="predicted"/>
<feature type="domain" description="Polymerase/histidinol phosphatase N-terminal" evidence="9">
    <location>
        <begin position="5"/>
        <end position="72"/>
    </location>
</feature>
<evidence type="ECO:0000256" key="6">
    <source>
        <dbReference type="ARBA" id="ARBA00022705"/>
    </source>
</evidence>
<dbReference type="InterPro" id="IPR016195">
    <property type="entry name" value="Pol/histidinol_Pase-like"/>
</dbReference>
<dbReference type="Gene3D" id="3.20.20.140">
    <property type="entry name" value="Metal-dependent hydrolases"/>
    <property type="match status" value="1"/>
</dbReference>
<dbReference type="PANTHER" id="PTHR32294:SF0">
    <property type="entry name" value="DNA POLYMERASE III SUBUNIT ALPHA"/>
    <property type="match status" value="1"/>
</dbReference>
<evidence type="ECO:0000313" key="10">
    <source>
        <dbReference type="EMBL" id="OGG47200.1"/>
    </source>
</evidence>
<organism evidence="10 11">
    <name type="scientific">Handelsmanbacteria sp. (strain RIFCSPLOWO2_12_FULL_64_10)</name>
    <dbReference type="NCBI Taxonomy" id="1817868"/>
    <lineage>
        <taxon>Bacteria</taxon>
        <taxon>Candidatus Handelsmaniibacteriota</taxon>
    </lineage>
</organism>
<reference evidence="10 11" key="1">
    <citation type="journal article" date="2016" name="Nat. Commun.">
        <title>Thousands of microbial genomes shed light on interconnected biogeochemical processes in an aquifer system.</title>
        <authorList>
            <person name="Anantharaman K."/>
            <person name="Brown C.T."/>
            <person name="Hug L.A."/>
            <person name="Sharon I."/>
            <person name="Castelle C.J."/>
            <person name="Probst A.J."/>
            <person name="Thomas B.C."/>
            <person name="Singh A."/>
            <person name="Wilkins M.J."/>
            <person name="Karaoz U."/>
            <person name="Brodie E.L."/>
            <person name="Williams K.H."/>
            <person name="Hubbard S.S."/>
            <person name="Banfield J.F."/>
        </authorList>
    </citation>
    <scope>NUCLEOTIDE SEQUENCE [LARGE SCALE GENOMIC DNA]</scope>
    <source>
        <strain evidence="11">RIFCSPLOWO2_12_FULL_64_10</strain>
    </source>
</reference>
<dbReference type="CDD" id="cd04485">
    <property type="entry name" value="DnaE_OBF"/>
    <property type="match status" value="1"/>
</dbReference>
<evidence type="ECO:0000256" key="1">
    <source>
        <dbReference type="ARBA" id="ARBA00004496"/>
    </source>
</evidence>
<comment type="caution">
    <text evidence="10">The sequence shown here is derived from an EMBL/GenBank/DDBJ whole genome shotgun (WGS) entry which is preliminary data.</text>
</comment>
<dbReference type="SUPFAM" id="SSF89550">
    <property type="entry name" value="PHP domain-like"/>
    <property type="match status" value="1"/>
</dbReference>
<dbReference type="EMBL" id="MFKF01000268">
    <property type="protein sequence ID" value="OGG47200.1"/>
    <property type="molecule type" value="Genomic_DNA"/>
</dbReference>
<dbReference type="CDD" id="cd12113">
    <property type="entry name" value="PHP_PolIIIA_DnaE3"/>
    <property type="match status" value="1"/>
</dbReference>
<evidence type="ECO:0000256" key="7">
    <source>
        <dbReference type="ARBA" id="ARBA00022932"/>
    </source>
</evidence>
<dbReference type="Gene3D" id="1.10.150.870">
    <property type="match status" value="1"/>
</dbReference>
<protein>
    <recommendedName>
        <fullName evidence="3">DNA polymerase III subunit alpha</fullName>
        <ecNumber evidence="2">2.7.7.7</ecNumber>
    </recommendedName>
</protein>
<dbReference type="InterPro" id="IPR029460">
    <property type="entry name" value="DNAPol_HHH"/>
</dbReference>
<dbReference type="NCBIfam" id="NF004226">
    <property type="entry name" value="PRK05673.1"/>
    <property type="match status" value="1"/>
</dbReference>
<sequence>MSDFVHLHSHTMYSLLDGACKIGDLAALAQEYRMPAVAMTDHGNLFGAVEFYKTLKGAGVKPIIGCEVYVAVEGRFSKRSAKGLQSGANHLVLLAKNETGYRNLSKLVSKGYLEGFYHNPRIDKDLLRQHAEGLICLSACMSGEIAHLIVREGCAEARRAALEYRDIFGDDYFLEIQRHGIEGEEKINDGILKLHRDLGIPLVATNDSHFLRRDDHASHDVLICVQTGKMVTDANRLCYSQEVHFKPAEEMKDLFKDLPQAIENTLRVAEQCAFDMKFGQIAHPEFPLPAGYETLEAYLTSLAREGLERRCGGITPELEQRLNFELGVIAETGYAGYFLIVADFVRYARESGILAGARGSAVASLVAYALGITGVNPLTYGLFFERFLNPERIEMPDIDIDIADRDRGKIIDYVVKKYGEENVCQIITFGTLGAKAAVRDVGRVLGMSFGDCDTIAKLIPNDLKITLDRAIEHVPELRQMAESGGLQGQLLTHARKLEGTARHASVHAAGVVITPRPLIDYVPLYRAPKEDAVTTQFTYDEVMDLGLLKMDFLGLRNLTVLDDTVRMLAEHGVQIDLERLPLDDAPTYDLFGRGDTTGVFQFESGGMRDYLQKLRPDRLEDLIAMNALYRPGPMQHIDQYIARKHGKEPVTYDHSLLGPILKETHGVITYQEQVMRVARDLAGFTMGQADILRKAMGKKIASLLAEQETLFLKGTGERKIPDDIARKIFQDMAVFAGYGFNKAHSTGYAFVAYQCAYLKANYPAYFMAANLNSEIGDIERLAVLIDECRRMGVEVLPPDVNESDVLFKPADGRIRFGLAAVKNVGAGAMQSIVDARKEKGRFRTIFDLCESVDLKALNKRALESLICAGGMDSLEGHRAQLVAALDHAVDTAQATQADRQRGQISLFEAAPSTPAAQAFANHVLPRVPEWTEREKLVKEKEVLGLYLSGHPLSRHAEELRALGVLSVEKVKDVRDGAEVKVGGLLSEVKPHTAKNGKPMAFATLEDESGTVDLVVFPDTFEKTRDLIRPDAVILVRGKAKLNGRVSLLADQILTLDAAREKLASAVNVHLPPQSLSPQTLNEIKSLCQQYAGSCSLLLHVEPQPEQRYVIRSRTLTVAPAEELLSGLSRIIGSERAAWVSAR</sequence>
<dbReference type="PANTHER" id="PTHR32294">
    <property type="entry name" value="DNA POLYMERASE III SUBUNIT ALPHA"/>
    <property type="match status" value="1"/>
</dbReference>
<dbReference type="Gene3D" id="1.10.10.1600">
    <property type="entry name" value="Bacterial DNA polymerase III alpha subunit, thumb domain"/>
    <property type="match status" value="1"/>
</dbReference>
<dbReference type="EC" id="2.7.7.7" evidence="2"/>
<dbReference type="Pfam" id="PF01336">
    <property type="entry name" value="tRNA_anti-codon"/>
    <property type="match status" value="1"/>
</dbReference>
<evidence type="ECO:0000256" key="4">
    <source>
        <dbReference type="ARBA" id="ARBA00022679"/>
    </source>
</evidence>
<dbReference type="NCBIfam" id="NF005298">
    <property type="entry name" value="PRK06826.1"/>
    <property type="match status" value="1"/>
</dbReference>
<keyword evidence="4" id="KW-0808">Transferase</keyword>
<dbReference type="InterPro" id="IPR011708">
    <property type="entry name" value="DNA_pol3_alpha_NTPase_dom"/>
</dbReference>
<dbReference type="Pfam" id="PF02811">
    <property type="entry name" value="PHP"/>
    <property type="match status" value="1"/>
</dbReference>
<comment type="catalytic activity">
    <reaction evidence="8">
        <text>DNA(n) + a 2'-deoxyribonucleoside 5'-triphosphate = DNA(n+1) + diphosphate</text>
        <dbReference type="Rhea" id="RHEA:22508"/>
        <dbReference type="Rhea" id="RHEA-COMP:17339"/>
        <dbReference type="Rhea" id="RHEA-COMP:17340"/>
        <dbReference type="ChEBI" id="CHEBI:33019"/>
        <dbReference type="ChEBI" id="CHEBI:61560"/>
        <dbReference type="ChEBI" id="CHEBI:173112"/>
        <dbReference type="EC" id="2.7.7.7"/>
    </reaction>
</comment>
<evidence type="ECO:0000256" key="3">
    <source>
        <dbReference type="ARBA" id="ARBA00019114"/>
    </source>
</evidence>
<dbReference type="Pfam" id="PF17657">
    <property type="entry name" value="DNA_pol3_finger"/>
    <property type="match status" value="1"/>
</dbReference>
<accession>A0A1F6CDZ8</accession>
<keyword evidence="5" id="KW-0548">Nucleotidyltransferase</keyword>
<dbReference type="InterPro" id="IPR041931">
    <property type="entry name" value="DNA_pol3_alpha_thumb_dom"/>
</dbReference>
<dbReference type="Pfam" id="PF14579">
    <property type="entry name" value="HHH_6"/>
    <property type="match status" value="1"/>
</dbReference>
<evidence type="ECO:0000256" key="2">
    <source>
        <dbReference type="ARBA" id="ARBA00012417"/>
    </source>
</evidence>
<name>A0A1F6CDZ8_HANXR</name>
<dbReference type="GO" id="GO:0003887">
    <property type="term" value="F:DNA-directed DNA polymerase activity"/>
    <property type="evidence" value="ECO:0007669"/>
    <property type="project" value="UniProtKB-KW"/>
</dbReference>
<gene>
    <name evidence="10" type="ORF">A3F84_14620</name>
</gene>
<dbReference type="GO" id="GO:0003676">
    <property type="term" value="F:nucleic acid binding"/>
    <property type="evidence" value="ECO:0007669"/>
    <property type="project" value="InterPro"/>
</dbReference>
<dbReference type="GO" id="GO:0008408">
    <property type="term" value="F:3'-5' exonuclease activity"/>
    <property type="evidence" value="ECO:0007669"/>
    <property type="project" value="InterPro"/>
</dbReference>
<dbReference type="Pfam" id="PF07733">
    <property type="entry name" value="DNA_pol3_alpha"/>
    <property type="match status" value="1"/>
</dbReference>
<dbReference type="InterPro" id="IPR012340">
    <property type="entry name" value="NA-bd_OB-fold"/>
</dbReference>
<evidence type="ECO:0000256" key="8">
    <source>
        <dbReference type="ARBA" id="ARBA00049244"/>
    </source>
</evidence>
<comment type="subcellular location">
    <subcellularLocation>
        <location evidence="1">Cytoplasm</location>
    </subcellularLocation>
</comment>
<keyword evidence="7" id="KW-0239">DNA-directed DNA polymerase</keyword>
<dbReference type="SMART" id="SM00481">
    <property type="entry name" value="POLIIIAc"/>
    <property type="match status" value="1"/>
</dbReference>
<dbReference type="InterPro" id="IPR004013">
    <property type="entry name" value="PHP_dom"/>
</dbReference>
<dbReference type="Gene3D" id="2.40.50.140">
    <property type="entry name" value="Nucleic acid-binding proteins"/>
    <property type="match status" value="1"/>
</dbReference>
<dbReference type="NCBIfam" id="TIGR00594">
    <property type="entry name" value="polc"/>
    <property type="match status" value="1"/>
</dbReference>
<dbReference type="InterPro" id="IPR004805">
    <property type="entry name" value="DnaE2/DnaE/PolC"/>
</dbReference>
<dbReference type="GO" id="GO:0006260">
    <property type="term" value="P:DNA replication"/>
    <property type="evidence" value="ECO:0007669"/>
    <property type="project" value="UniProtKB-KW"/>
</dbReference>
<dbReference type="InterPro" id="IPR040982">
    <property type="entry name" value="DNA_pol3_finger"/>
</dbReference>
<evidence type="ECO:0000256" key="5">
    <source>
        <dbReference type="ARBA" id="ARBA00022695"/>
    </source>
</evidence>
<dbReference type="GO" id="GO:0005737">
    <property type="term" value="C:cytoplasm"/>
    <property type="evidence" value="ECO:0007669"/>
    <property type="project" value="UniProtKB-SubCell"/>
</dbReference>
<evidence type="ECO:0000313" key="11">
    <source>
        <dbReference type="Proteomes" id="UP000178606"/>
    </source>
</evidence>
<keyword evidence="6" id="KW-0235">DNA replication</keyword>